<dbReference type="PANTHER" id="PTHR16024:SF19">
    <property type="entry name" value="XK-RELATED PROTEIN"/>
    <property type="match status" value="1"/>
</dbReference>
<feature type="compositionally biased region" description="Basic and acidic residues" evidence="8">
    <location>
        <begin position="1"/>
        <end position="10"/>
    </location>
</feature>
<dbReference type="InterPro" id="IPR018629">
    <property type="entry name" value="XK-rel"/>
</dbReference>
<evidence type="ECO:0000256" key="6">
    <source>
        <dbReference type="ARBA" id="ARBA00023136"/>
    </source>
</evidence>
<feature type="transmembrane region" description="Helical" evidence="7">
    <location>
        <begin position="82"/>
        <end position="107"/>
    </location>
</feature>
<reference evidence="9" key="1">
    <citation type="submission" date="2014-12" db="EMBL/GenBank/DDBJ databases">
        <title>Parallel Evolution in Life History Adaptation Evident in the Tissue-Specific Poeciliopsis prolifica transcriptome.</title>
        <authorList>
            <person name="Jue N.K."/>
            <person name="Foley R.J."/>
            <person name="Obergfell C."/>
            <person name="Reznick D.N."/>
            <person name="O'Neill R.J."/>
            <person name="O'Neill M.J."/>
        </authorList>
    </citation>
    <scope>NUCLEOTIDE SEQUENCE</scope>
</reference>
<dbReference type="GO" id="GO:0070782">
    <property type="term" value="P:phosphatidylserine exposure on apoptotic cell surface"/>
    <property type="evidence" value="ECO:0007669"/>
    <property type="project" value="TreeGrafter"/>
</dbReference>
<evidence type="ECO:0000256" key="8">
    <source>
        <dbReference type="SAM" id="MobiDB-lite"/>
    </source>
</evidence>
<evidence type="ECO:0000256" key="7">
    <source>
        <dbReference type="RuleBase" id="RU910716"/>
    </source>
</evidence>
<protein>
    <recommendedName>
        <fullName evidence="7">XK-related protein</fullName>
    </recommendedName>
</protein>
<accession>A0A0S7EQZ3</accession>
<dbReference type="GO" id="GO:0043652">
    <property type="term" value="P:engulfment of apoptotic cell"/>
    <property type="evidence" value="ECO:0007669"/>
    <property type="project" value="TreeGrafter"/>
</dbReference>
<dbReference type="AlphaFoldDB" id="A0A0S7EQZ3"/>
<organism evidence="9">
    <name type="scientific">Poeciliopsis prolifica</name>
    <name type="common">blackstripe livebearer</name>
    <dbReference type="NCBI Taxonomy" id="188132"/>
    <lineage>
        <taxon>Eukaryota</taxon>
        <taxon>Metazoa</taxon>
        <taxon>Chordata</taxon>
        <taxon>Craniata</taxon>
        <taxon>Vertebrata</taxon>
        <taxon>Euteleostomi</taxon>
        <taxon>Actinopterygii</taxon>
        <taxon>Neopterygii</taxon>
        <taxon>Teleostei</taxon>
        <taxon>Neoteleostei</taxon>
        <taxon>Acanthomorphata</taxon>
        <taxon>Ovalentaria</taxon>
        <taxon>Atherinomorphae</taxon>
        <taxon>Cyprinodontiformes</taxon>
        <taxon>Poeciliidae</taxon>
        <taxon>Poeciliinae</taxon>
        <taxon>Poeciliopsis</taxon>
    </lineage>
</organism>
<dbReference type="Pfam" id="PF09815">
    <property type="entry name" value="XK-related"/>
    <property type="match status" value="1"/>
</dbReference>
<name>A0A0S7EQZ3_9TELE</name>
<keyword evidence="3" id="KW-1003">Cell membrane</keyword>
<feature type="transmembrane region" description="Helical" evidence="7">
    <location>
        <begin position="49"/>
        <end position="70"/>
    </location>
</feature>
<keyword evidence="6 7" id="KW-0472">Membrane</keyword>
<evidence type="ECO:0000256" key="5">
    <source>
        <dbReference type="ARBA" id="ARBA00022989"/>
    </source>
</evidence>
<keyword evidence="4 7" id="KW-0812">Transmembrane</keyword>
<evidence type="ECO:0000313" key="9">
    <source>
        <dbReference type="EMBL" id="JAO06981.1"/>
    </source>
</evidence>
<comment type="caution">
    <text evidence="7">Lacks conserved residue(s) required for the propagation of feature annotation.</text>
</comment>
<dbReference type="GO" id="GO:1902742">
    <property type="term" value="P:apoptotic process involved in development"/>
    <property type="evidence" value="ECO:0007669"/>
    <property type="project" value="TreeGrafter"/>
</dbReference>
<comment type="similarity">
    <text evidence="2 7">Belongs to the XK family.</text>
</comment>
<dbReference type="InterPro" id="IPR050895">
    <property type="entry name" value="XK-related_scramblase"/>
</dbReference>
<evidence type="ECO:0000256" key="4">
    <source>
        <dbReference type="ARBA" id="ARBA00022692"/>
    </source>
</evidence>
<evidence type="ECO:0000256" key="3">
    <source>
        <dbReference type="ARBA" id="ARBA00022475"/>
    </source>
</evidence>
<keyword evidence="5 7" id="KW-1133">Transmembrane helix</keyword>
<dbReference type="GO" id="GO:0005886">
    <property type="term" value="C:plasma membrane"/>
    <property type="evidence" value="ECO:0007669"/>
    <property type="project" value="UniProtKB-SubCell"/>
</dbReference>
<proteinExistence type="inferred from homology"/>
<gene>
    <name evidence="9" type="primary">XKR8</name>
</gene>
<evidence type="ECO:0000256" key="1">
    <source>
        <dbReference type="ARBA" id="ARBA00004651"/>
    </source>
</evidence>
<evidence type="ECO:0000256" key="2">
    <source>
        <dbReference type="ARBA" id="ARBA00008789"/>
    </source>
</evidence>
<dbReference type="EMBL" id="GBYX01474684">
    <property type="protein sequence ID" value="JAO06981.1"/>
    <property type="molecule type" value="Transcribed_RNA"/>
</dbReference>
<sequence>MAELRPRLSVEELPDAWPPSPGEESPDQESSSPIGWSFIKSCMSKPKSIWSFFLDMLGLALFVLDIVLDFKTLVTFGVNREYGHLAVLLVLLVGSAVLTHTFSWLWYKDDEFSMMTNLERILYPNLGFLHIFHLGIYIRHAAVAAASMENVRFQSEELTKIIKYRKHDQRILGIFEAYSESAPQVVLMLSIALSDDGWTPTVLTGPDPPQGFGP</sequence>
<comment type="subcellular location">
    <subcellularLocation>
        <location evidence="1">Cell membrane</location>
        <topology evidence="1">Multi-pass membrane protein</topology>
    </subcellularLocation>
    <subcellularLocation>
        <location evidence="7">Membrane</location>
        <topology evidence="7">Multi-pass membrane protein</topology>
    </subcellularLocation>
</comment>
<feature type="region of interest" description="Disordered" evidence="8">
    <location>
        <begin position="1"/>
        <end position="32"/>
    </location>
</feature>
<dbReference type="PANTHER" id="PTHR16024">
    <property type="entry name" value="XK-RELATED PROTEIN"/>
    <property type="match status" value="1"/>
</dbReference>